<dbReference type="RefSeq" id="WP_106089124.1">
    <property type="nucleotide sequence ID" value="NZ_PVNL01000044.1"/>
</dbReference>
<evidence type="ECO:0000256" key="1">
    <source>
        <dbReference type="SAM" id="Phobius"/>
    </source>
</evidence>
<proteinExistence type="predicted"/>
<feature type="transmembrane region" description="Helical" evidence="1">
    <location>
        <begin position="71"/>
        <end position="94"/>
    </location>
</feature>
<sequence>MDPDDRGARIIAANAGFEIVEVEGRVWFFDRRTRGPGIAAAVSGGVAAITLINAAVMALGNLSGAGLGVSWWGVLALGGVAALAGGICRAALALRQRRVGQRRADMRPIVMADRATGALLDEHGELIAPLAQVRAGRGMLVGSSAPALFLRPPGVGRIEVFRGSLFGGGVERAQVALAELGFSR</sequence>
<name>A0A2S9YSY2_9BACT</name>
<evidence type="ECO:0000313" key="2">
    <source>
        <dbReference type="EMBL" id="PRQ08142.1"/>
    </source>
</evidence>
<dbReference type="EMBL" id="PVNL01000044">
    <property type="protein sequence ID" value="PRQ08142.1"/>
    <property type="molecule type" value="Genomic_DNA"/>
</dbReference>
<organism evidence="2 3">
    <name type="scientific">Enhygromyxa salina</name>
    <dbReference type="NCBI Taxonomy" id="215803"/>
    <lineage>
        <taxon>Bacteria</taxon>
        <taxon>Pseudomonadati</taxon>
        <taxon>Myxococcota</taxon>
        <taxon>Polyangia</taxon>
        <taxon>Nannocystales</taxon>
        <taxon>Nannocystaceae</taxon>
        <taxon>Enhygromyxa</taxon>
    </lineage>
</organism>
<gene>
    <name evidence="2" type="ORF">ENSA7_21140</name>
</gene>
<accession>A0A2S9YSY2</accession>
<dbReference type="Proteomes" id="UP000238823">
    <property type="component" value="Unassembled WGS sequence"/>
</dbReference>
<comment type="caution">
    <text evidence="2">The sequence shown here is derived from an EMBL/GenBank/DDBJ whole genome shotgun (WGS) entry which is preliminary data.</text>
</comment>
<dbReference type="AlphaFoldDB" id="A0A2S9YSY2"/>
<keyword evidence="1" id="KW-0472">Membrane</keyword>
<dbReference type="OrthoDB" id="9872864at2"/>
<reference evidence="2 3" key="1">
    <citation type="submission" date="2018-03" db="EMBL/GenBank/DDBJ databases">
        <title>Draft Genome Sequences of the Obligatory Marine Myxobacteria Enhygromyxa salina SWB007.</title>
        <authorList>
            <person name="Poehlein A."/>
            <person name="Moghaddam J.A."/>
            <person name="Harms H."/>
            <person name="Alanjari M."/>
            <person name="Koenig G.M."/>
            <person name="Daniel R."/>
            <person name="Schaeberle T.F."/>
        </authorList>
    </citation>
    <scope>NUCLEOTIDE SEQUENCE [LARGE SCALE GENOMIC DNA]</scope>
    <source>
        <strain evidence="2 3">SWB007</strain>
    </source>
</reference>
<protein>
    <submittedName>
        <fullName evidence="2">Uncharacterized protein</fullName>
    </submittedName>
</protein>
<evidence type="ECO:0000313" key="3">
    <source>
        <dbReference type="Proteomes" id="UP000238823"/>
    </source>
</evidence>
<keyword evidence="1" id="KW-1133">Transmembrane helix</keyword>
<keyword evidence="1" id="KW-0812">Transmembrane</keyword>
<feature type="transmembrane region" description="Helical" evidence="1">
    <location>
        <begin position="38"/>
        <end position="59"/>
    </location>
</feature>